<evidence type="ECO:0000256" key="3">
    <source>
        <dbReference type="ARBA" id="ARBA00023163"/>
    </source>
</evidence>
<comment type="caution">
    <text evidence="5">The sequence shown here is derived from an EMBL/GenBank/DDBJ whole genome shotgun (WGS) entry which is preliminary data.</text>
</comment>
<accession>A0A927H3A8</accession>
<dbReference type="Pfam" id="PF12833">
    <property type="entry name" value="HTH_18"/>
    <property type="match status" value="1"/>
</dbReference>
<dbReference type="Gene3D" id="3.40.50.1980">
    <property type="entry name" value="Nitrogenase molybdenum iron protein domain"/>
    <property type="match status" value="2"/>
</dbReference>
<keyword evidence="2" id="KW-0238">DNA-binding</keyword>
<dbReference type="InterPro" id="IPR018062">
    <property type="entry name" value="HTH_AraC-typ_CS"/>
</dbReference>
<dbReference type="RefSeq" id="WP_190932275.1">
    <property type="nucleotide sequence ID" value="NZ_JACXJA010000065.1"/>
</dbReference>
<sequence>MSAAGEYRDVFLRYVKTEERIIEGGQCIELPERRYPKFAMIKKETVTVKFDLEDGRRTGPIHAGELVYIPPYCRCMIHNDESRAARVAMIRFQVERRGRAVPEGLQPYPLAGKGDGLSGFRVPQSVTWIPDFTSGDPNAKVEPAVYYRLQSHLYAIASAFAAYAVDAEKPGGADDELVDYVERTKQHMLDRYSEPADMEQLARLSGASSSRFYELFRRQTGLSPHKFMTTVRLNESLRLLANSRIPVMDVAHSVGYADELYFSRLFKKHMGMSPTEYASCAQKRIVIPPVFAGDISVLGIMPELVLDRGWSEAPDTGPYIEQIRASHPELILTSPITEELRITLSSIAPVVSLAWKENSWRDRLLQISEVLDISTVAKRWLAFYDIKVENARFHVRRTFGETPYLLASTFGVRFRVYGKRTSKIKDLFYDDLQVAAPDAVGDIGMLEPATFDEIADIDADNLLFLAPESWPADRCAKLEERWRKLKGNRTYTRCLIVRCKSPLMYNAATYESIIDRLVGQFLQ</sequence>
<dbReference type="AlphaFoldDB" id="A0A927H3A8"/>
<dbReference type="GO" id="GO:0003700">
    <property type="term" value="F:DNA-binding transcription factor activity"/>
    <property type="evidence" value="ECO:0007669"/>
    <property type="project" value="InterPro"/>
</dbReference>
<dbReference type="EMBL" id="JACXJA010000065">
    <property type="protein sequence ID" value="MBD2866660.1"/>
    <property type="molecule type" value="Genomic_DNA"/>
</dbReference>
<keyword evidence="1" id="KW-0805">Transcription regulation</keyword>
<gene>
    <name evidence="5" type="ORF">IDH45_32300</name>
</gene>
<dbReference type="Proteomes" id="UP000639396">
    <property type="component" value="Unassembled WGS sequence"/>
</dbReference>
<evidence type="ECO:0000313" key="6">
    <source>
        <dbReference type="Proteomes" id="UP000639396"/>
    </source>
</evidence>
<dbReference type="InterPro" id="IPR050204">
    <property type="entry name" value="AraC_XylS_family_regulators"/>
</dbReference>
<reference evidence="5" key="1">
    <citation type="submission" date="2020-09" db="EMBL/GenBank/DDBJ databases">
        <title>A novel bacterium of genus Paenibacillus, isolated from South China Sea.</title>
        <authorList>
            <person name="Huang H."/>
            <person name="Mo K."/>
            <person name="Hu Y."/>
        </authorList>
    </citation>
    <scope>NUCLEOTIDE SEQUENCE</scope>
    <source>
        <strain evidence="5">IB182363</strain>
    </source>
</reference>
<dbReference type="InterPro" id="IPR018060">
    <property type="entry name" value="HTH_AraC"/>
</dbReference>
<dbReference type="SUPFAM" id="SSF53807">
    <property type="entry name" value="Helical backbone' metal receptor"/>
    <property type="match status" value="1"/>
</dbReference>
<dbReference type="InterPro" id="IPR020449">
    <property type="entry name" value="Tscrpt_reg_AraC-type_HTH"/>
</dbReference>
<dbReference type="Gene3D" id="1.10.10.60">
    <property type="entry name" value="Homeodomain-like"/>
    <property type="match status" value="2"/>
</dbReference>
<feature type="domain" description="HTH araC/xylS-type" evidence="4">
    <location>
        <begin position="182"/>
        <end position="280"/>
    </location>
</feature>
<dbReference type="InterPro" id="IPR002491">
    <property type="entry name" value="ABC_transptr_periplasmic_BD"/>
</dbReference>
<dbReference type="SUPFAM" id="SSF46689">
    <property type="entry name" value="Homeodomain-like"/>
    <property type="match status" value="2"/>
</dbReference>
<evidence type="ECO:0000256" key="1">
    <source>
        <dbReference type="ARBA" id="ARBA00023015"/>
    </source>
</evidence>
<dbReference type="Pfam" id="PF01497">
    <property type="entry name" value="Peripla_BP_2"/>
    <property type="match status" value="1"/>
</dbReference>
<protein>
    <submittedName>
        <fullName evidence="5">AraC family transcriptional regulator</fullName>
    </submittedName>
</protein>
<dbReference type="GO" id="GO:0043565">
    <property type="term" value="F:sequence-specific DNA binding"/>
    <property type="evidence" value="ECO:0007669"/>
    <property type="project" value="InterPro"/>
</dbReference>
<organism evidence="5 6">
    <name type="scientific">Paenibacillus oceani</name>
    <dbReference type="NCBI Taxonomy" id="2772510"/>
    <lineage>
        <taxon>Bacteria</taxon>
        <taxon>Bacillati</taxon>
        <taxon>Bacillota</taxon>
        <taxon>Bacilli</taxon>
        <taxon>Bacillales</taxon>
        <taxon>Paenibacillaceae</taxon>
        <taxon>Paenibacillus</taxon>
    </lineage>
</organism>
<evidence type="ECO:0000313" key="5">
    <source>
        <dbReference type="EMBL" id="MBD2866660.1"/>
    </source>
</evidence>
<keyword evidence="6" id="KW-1185">Reference proteome</keyword>
<dbReference type="PROSITE" id="PS00041">
    <property type="entry name" value="HTH_ARAC_FAMILY_1"/>
    <property type="match status" value="1"/>
</dbReference>
<dbReference type="InterPro" id="IPR009057">
    <property type="entry name" value="Homeodomain-like_sf"/>
</dbReference>
<dbReference type="PANTHER" id="PTHR46796">
    <property type="entry name" value="HTH-TYPE TRANSCRIPTIONAL ACTIVATOR RHAS-RELATED"/>
    <property type="match status" value="1"/>
</dbReference>
<keyword evidence="3" id="KW-0804">Transcription</keyword>
<proteinExistence type="predicted"/>
<dbReference type="SMART" id="SM00342">
    <property type="entry name" value="HTH_ARAC"/>
    <property type="match status" value="1"/>
</dbReference>
<dbReference type="PROSITE" id="PS01124">
    <property type="entry name" value="HTH_ARAC_FAMILY_2"/>
    <property type="match status" value="1"/>
</dbReference>
<evidence type="ECO:0000259" key="4">
    <source>
        <dbReference type="PROSITE" id="PS01124"/>
    </source>
</evidence>
<dbReference type="PRINTS" id="PR00032">
    <property type="entry name" value="HTHARAC"/>
</dbReference>
<name>A0A927H3A8_9BACL</name>
<evidence type="ECO:0000256" key="2">
    <source>
        <dbReference type="ARBA" id="ARBA00023125"/>
    </source>
</evidence>